<feature type="signal peptide" evidence="1">
    <location>
        <begin position="1"/>
        <end position="18"/>
    </location>
</feature>
<organism evidence="2">
    <name type="scientific">Ditylum brightwellii</name>
    <dbReference type="NCBI Taxonomy" id="49249"/>
    <lineage>
        <taxon>Eukaryota</taxon>
        <taxon>Sar</taxon>
        <taxon>Stramenopiles</taxon>
        <taxon>Ochrophyta</taxon>
        <taxon>Bacillariophyta</taxon>
        <taxon>Mediophyceae</taxon>
        <taxon>Lithodesmiophycidae</taxon>
        <taxon>Lithodesmiales</taxon>
        <taxon>Lithodesmiaceae</taxon>
        <taxon>Ditylum</taxon>
    </lineage>
</organism>
<sequence>MGCVMSIFSFSLLQCSTGQKLLSSWLNHRITDLMVLLSFFSSILRWWHQYINYPIPEYLSNRQYLQRSKCVCIPFLRELALLCLPCALIGRIRLPQLCKYKQ</sequence>
<gene>
    <name evidence="2" type="ORF">DBRI00130_LOCUS42350</name>
</gene>
<feature type="chain" id="PRO_5031142601" description="Mannosyltransferase" evidence="1">
    <location>
        <begin position="19"/>
        <end position="102"/>
    </location>
</feature>
<evidence type="ECO:0000313" key="2">
    <source>
        <dbReference type="EMBL" id="CAE4664458.1"/>
    </source>
</evidence>
<evidence type="ECO:0000256" key="1">
    <source>
        <dbReference type="SAM" id="SignalP"/>
    </source>
</evidence>
<dbReference type="AlphaFoldDB" id="A0A7S4T4L8"/>
<evidence type="ECO:0008006" key="3">
    <source>
        <dbReference type="Google" id="ProtNLM"/>
    </source>
</evidence>
<name>A0A7S4T4L8_9STRA</name>
<accession>A0A7S4T4L8</accession>
<proteinExistence type="predicted"/>
<keyword evidence="1" id="KW-0732">Signal</keyword>
<reference evidence="2" key="1">
    <citation type="submission" date="2021-01" db="EMBL/GenBank/DDBJ databases">
        <authorList>
            <person name="Corre E."/>
            <person name="Pelletier E."/>
            <person name="Niang G."/>
            <person name="Scheremetjew M."/>
            <person name="Finn R."/>
            <person name="Kale V."/>
            <person name="Holt S."/>
            <person name="Cochrane G."/>
            <person name="Meng A."/>
            <person name="Brown T."/>
            <person name="Cohen L."/>
        </authorList>
    </citation>
    <scope>NUCLEOTIDE SEQUENCE</scope>
    <source>
        <strain evidence="2">GSO104</strain>
    </source>
</reference>
<protein>
    <recommendedName>
        <fullName evidence="3">Mannosyltransferase</fullName>
    </recommendedName>
</protein>
<dbReference type="EMBL" id="HBNS01058903">
    <property type="protein sequence ID" value="CAE4664458.1"/>
    <property type="molecule type" value="Transcribed_RNA"/>
</dbReference>